<comment type="caution">
    <text evidence="2">The sequence shown here is derived from an EMBL/GenBank/DDBJ whole genome shotgun (WGS) entry which is preliminary data.</text>
</comment>
<feature type="non-terminal residue" evidence="2">
    <location>
        <position position="1"/>
    </location>
</feature>
<accession>A0ABU6XMI2</accession>
<feature type="region of interest" description="Disordered" evidence="1">
    <location>
        <begin position="1"/>
        <end position="38"/>
    </location>
</feature>
<reference evidence="2 3" key="1">
    <citation type="journal article" date="2023" name="Plants (Basel)">
        <title>Bridging the Gap: Combining Genomics and Transcriptomics Approaches to Understand Stylosanthes scabra, an Orphan Legume from the Brazilian Caatinga.</title>
        <authorList>
            <person name="Ferreira-Neto J.R.C."/>
            <person name="da Silva M.D."/>
            <person name="Binneck E."/>
            <person name="de Melo N.F."/>
            <person name="da Silva R.H."/>
            <person name="de Melo A.L.T.M."/>
            <person name="Pandolfi V."/>
            <person name="Bustamante F.O."/>
            <person name="Brasileiro-Vidal A.C."/>
            <person name="Benko-Iseppon A.M."/>
        </authorList>
    </citation>
    <scope>NUCLEOTIDE SEQUENCE [LARGE SCALE GENOMIC DNA]</scope>
    <source>
        <tissue evidence="2">Leaves</tissue>
    </source>
</reference>
<organism evidence="2 3">
    <name type="scientific">Stylosanthes scabra</name>
    <dbReference type="NCBI Taxonomy" id="79078"/>
    <lineage>
        <taxon>Eukaryota</taxon>
        <taxon>Viridiplantae</taxon>
        <taxon>Streptophyta</taxon>
        <taxon>Embryophyta</taxon>
        <taxon>Tracheophyta</taxon>
        <taxon>Spermatophyta</taxon>
        <taxon>Magnoliopsida</taxon>
        <taxon>eudicotyledons</taxon>
        <taxon>Gunneridae</taxon>
        <taxon>Pentapetalae</taxon>
        <taxon>rosids</taxon>
        <taxon>fabids</taxon>
        <taxon>Fabales</taxon>
        <taxon>Fabaceae</taxon>
        <taxon>Papilionoideae</taxon>
        <taxon>50 kb inversion clade</taxon>
        <taxon>dalbergioids sensu lato</taxon>
        <taxon>Dalbergieae</taxon>
        <taxon>Pterocarpus clade</taxon>
        <taxon>Stylosanthes</taxon>
    </lineage>
</organism>
<name>A0ABU6XMI2_9FABA</name>
<dbReference type="Proteomes" id="UP001341840">
    <property type="component" value="Unassembled WGS sequence"/>
</dbReference>
<sequence>GDQRGLQGGHQGKRFSTARRDSIVNSSPCALTPEKEKKNKEEIRQNVEIISILLHGGRQCSELVTRK</sequence>
<keyword evidence="3" id="KW-1185">Reference proteome</keyword>
<feature type="compositionally biased region" description="Gly residues" evidence="1">
    <location>
        <begin position="1"/>
        <end position="10"/>
    </location>
</feature>
<protein>
    <submittedName>
        <fullName evidence="2">Uncharacterized protein</fullName>
    </submittedName>
</protein>
<dbReference type="EMBL" id="JASCZI010212171">
    <property type="protein sequence ID" value="MED6198614.1"/>
    <property type="molecule type" value="Genomic_DNA"/>
</dbReference>
<evidence type="ECO:0000313" key="3">
    <source>
        <dbReference type="Proteomes" id="UP001341840"/>
    </source>
</evidence>
<gene>
    <name evidence="2" type="ORF">PIB30_068069</name>
</gene>
<proteinExistence type="predicted"/>
<evidence type="ECO:0000313" key="2">
    <source>
        <dbReference type="EMBL" id="MED6198614.1"/>
    </source>
</evidence>
<evidence type="ECO:0000256" key="1">
    <source>
        <dbReference type="SAM" id="MobiDB-lite"/>
    </source>
</evidence>